<name>A0A484MYC7_9ASTE</name>
<organism evidence="2 3">
    <name type="scientific">Cuscuta campestris</name>
    <dbReference type="NCBI Taxonomy" id="132261"/>
    <lineage>
        <taxon>Eukaryota</taxon>
        <taxon>Viridiplantae</taxon>
        <taxon>Streptophyta</taxon>
        <taxon>Embryophyta</taxon>
        <taxon>Tracheophyta</taxon>
        <taxon>Spermatophyta</taxon>
        <taxon>Magnoliopsida</taxon>
        <taxon>eudicotyledons</taxon>
        <taxon>Gunneridae</taxon>
        <taxon>Pentapetalae</taxon>
        <taxon>asterids</taxon>
        <taxon>lamiids</taxon>
        <taxon>Solanales</taxon>
        <taxon>Convolvulaceae</taxon>
        <taxon>Cuscuteae</taxon>
        <taxon>Cuscuta</taxon>
        <taxon>Cuscuta subgen. Grammica</taxon>
        <taxon>Cuscuta sect. Cleistogrammica</taxon>
    </lineage>
</organism>
<feature type="region of interest" description="Disordered" evidence="1">
    <location>
        <begin position="1"/>
        <end position="149"/>
    </location>
</feature>
<keyword evidence="3" id="KW-1185">Reference proteome</keyword>
<gene>
    <name evidence="2" type="ORF">CCAM_LOCUS35576</name>
</gene>
<evidence type="ECO:0000256" key="1">
    <source>
        <dbReference type="SAM" id="MobiDB-lite"/>
    </source>
</evidence>
<accession>A0A484MYC7</accession>
<reference evidence="2 3" key="1">
    <citation type="submission" date="2018-04" db="EMBL/GenBank/DDBJ databases">
        <authorList>
            <person name="Vogel A."/>
        </authorList>
    </citation>
    <scope>NUCLEOTIDE SEQUENCE [LARGE SCALE GENOMIC DNA]</scope>
</reference>
<evidence type="ECO:0000313" key="2">
    <source>
        <dbReference type="EMBL" id="VFQ93800.1"/>
    </source>
</evidence>
<dbReference type="Proteomes" id="UP000595140">
    <property type="component" value="Unassembled WGS sequence"/>
</dbReference>
<proteinExistence type="predicted"/>
<feature type="compositionally biased region" description="Low complexity" evidence="1">
    <location>
        <begin position="62"/>
        <end position="72"/>
    </location>
</feature>
<evidence type="ECO:0000313" key="3">
    <source>
        <dbReference type="Proteomes" id="UP000595140"/>
    </source>
</evidence>
<dbReference type="AlphaFoldDB" id="A0A484MYC7"/>
<sequence>MGESTGQGEQDTEEDQDEGSKPDEDNEDEDNGWIENQRRTDGEITQPDVRTRLDLSSYAIQPAPTAPASTSAVQRRHSSLKASSKSSEHQIPTTQHQRRRPGLPPAPATGSSDVVGPVRREDDGLPISGADPAQTRRITTAIPDPNLGG</sequence>
<dbReference type="EMBL" id="OOIL02005040">
    <property type="protein sequence ID" value="VFQ93800.1"/>
    <property type="molecule type" value="Genomic_DNA"/>
</dbReference>
<protein>
    <submittedName>
        <fullName evidence="2">Uncharacterized protein</fullName>
    </submittedName>
</protein>